<keyword evidence="1" id="KW-0732">Signal</keyword>
<feature type="chain" id="PRO_5037525269" description="Alpha/beta hydrolase" evidence="1">
    <location>
        <begin position="26"/>
        <end position="441"/>
    </location>
</feature>
<feature type="signal peptide" evidence="1">
    <location>
        <begin position="1"/>
        <end position="25"/>
    </location>
</feature>
<dbReference type="Gene3D" id="3.40.50.1820">
    <property type="entry name" value="alpha/beta hydrolase"/>
    <property type="match status" value="1"/>
</dbReference>
<dbReference type="EMBL" id="BNCK01000001">
    <property type="protein sequence ID" value="GHF77363.1"/>
    <property type="molecule type" value="Genomic_DNA"/>
</dbReference>
<dbReference type="PANTHER" id="PTHR30035">
    <property type="entry name" value="LIPOPROTEIN VACJ-RELATED"/>
    <property type="match status" value="1"/>
</dbReference>
<dbReference type="AlphaFoldDB" id="A0A919B9P7"/>
<evidence type="ECO:0008006" key="4">
    <source>
        <dbReference type="Google" id="ProtNLM"/>
    </source>
</evidence>
<dbReference type="PROSITE" id="PS51257">
    <property type="entry name" value="PROKAR_LIPOPROTEIN"/>
    <property type="match status" value="1"/>
</dbReference>
<dbReference type="PANTHER" id="PTHR30035:SF1">
    <property type="entry name" value="AB HYDROLASE-1 DOMAIN-CONTAINING PROTEIN"/>
    <property type="match status" value="1"/>
</dbReference>
<accession>A0A919B9P7</accession>
<gene>
    <name evidence="2" type="ORF">GCM10017161_00410</name>
</gene>
<evidence type="ECO:0000313" key="3">
    <source>
        <dbReference type="Proteomes" id="UP000623842"/>
    </source>
</evidence>
<protein>
    <recommendedName>
        <fullName evidence="4">Alpha/beta hydrolase</fullName>
    </recommendedName>
</protein>
<dbReference type="RefSeq" id="WP_189766709.1">
    <property type="nucleotide sequence ID" value="NZ_BNCK01000001.1"/>
</dbReference>
<dbReference type="InterPro" id="IPR007428">
    <property type="entry name" value="MlaA"/>
</dbReference>
<name>A0A919B9P7_9GAMM</name>
<dbReference type="Proteomes" id="UP000623842">
    <property type="component" value="Unassembled WGS sequence"/>
</dbReference>
<dbReference type="InterPro" id="IPR029058">
    <property type="entry name" value="AB_hydrolase_fold"/>
</dbReference>
<keyword evidence="3" id="KW-1185">Reference proteome</keyword>
<evidence type="ECO:0000313" key="2">
    <source>
        <dbReference type="EMBL" id="GHF77363.1"/>
    </source>
</evidence>
<comment type="caution">
    <text evidence="2">The sequence shown here is derived from an EMBL/GenBank/DDBJ whole genome shotgun (WGS) entry which is preliminary data.</text>
</comment>
<dbReference type="GO" id="GO:0016020">
    <property type="term" value="C:membrane"/>
    <property type="evidence" value="ECO:0007669"/>
    <property type="project" value="InterPro"/>
</dbReference>
<organism evidence="2 3">
    <name type="scientific">Thalassotalea marina</name>
    <dbReference type="NCBI Taxonomy" id="1673741"/>
    <lineage>
        <taxon>Bacteria</taxon>
        <taxon>Pseudomonadati</taxon>
        <taxon>Pseudomonadota</taxon>
        <taxon>Gammaproteobacteria</taxon>
        <taxon>Alteromonadales</taxon>
        <taxon>Colwelliaceae</taxon>
        <taxon>Thalassotalea</taxon>
    </lineage>
</organism>
<reference evidence="2" key="1">
    <citation type="journal article" date="2014" name="Int. J. Syst. Evol. Microbiol.">
        <title>Complete genome sequence of Corynebacterium casei LMG S-19264T (=DSM 44701T), isolated from a smear-ripened cheese.</title>
        <authorList>
            <consortium name="US DOE Joint Genome Institute (JGI-PGF)"/>
            <person name="Walter F."/>
            <person name="Albersmeier A."/>
            <person name="Kalinowski J."/>
            <person name="Ruckert C."/>
        </authorList>
    </citation>
    <scope>NUCLEOTIDE SEQUENCE</scope>
    <source>
        <strain evidence="2">KCTC 42731</strain>
    </source>
</reference>
<reference evidence="2" key="2">
    <citation type="submission" date="2020-09" db="EMBL/GenBank/DDBJ databases">
        <authorList>
            <person name="Sun Q."/>
            <person name="Kim S."/>
        </authorList>
    </citation>
    <scope>NUCLEOTIDE SEQUENCE</scope>
    <source>
        <strain evidence="2">KCTC 42731</strain>
    </source>
</reference>
<dbReference type="SUPFAM" id="SSF53474">
    <property type="entry name" value="alpha/beta-Hydrolases"/>
    <property type="match status" value="1"/>
</dbReference>
<evidence type="ECO:0000256" key="1">
    <source>
        <dbReference type="SAM" id="SignalP"/>
    </source>
</evidence>
<sequence>MSNKVSLFQQLLFITLLLFTLQACQSSPQFLFSDEEEKLCEIEYSKYQATVTGYCQEPLADLVQDLPREEKSLEIRPIETIPEVFWFNREFQYSFVKQPNKAPLIFVIAGTGAKHDSAKMISLQKVLYAQGYHVIALSSPTFANFIVNATTKDDIPGYLAKDAETLYEVMQKTYQQVKTEEEIEVSHFELTGYSLGGAHSAFVSFLDEKEKVFNFKNVLLINPPVSLYSSASILDGYLDLANDRENVTKMFNRVFDKFAESYNLQETSEFNSSNIYKLFKHANLSEEELKLLIGTSFRVSSADMLFAIDATYNVGAVIYRNHDIGKFESVTHSMKRAYNVTFLDYFEKGMVPWAKEQDSSKTRAQLIFDFSLRSLDSYLRRSEKISMVTNADDIILAKGELAYLQDVFGDRAKVFERGGHCGNIDRVNFVHYLKQQFKGGN</sequence>
<proteinExistence type="predicted"/>